<evidence type="ECO:0000259" key="6">
    <source>
        <dbReference type="Pfam" id="PF13883"/>
    </source>
</evidence>
<evidence type="ECO:0000256" key="5">
    <source>
        <dbReference type="ARBA" id="ARBA00023180"/>
    </source>
</evidence>
<name>A0A8C1PGM6_CYPCA</name>
<dbReference type="GO" id="GO:0005615">
    <property type="term" value="C:extracellular space"/>
    <property type="evidence" value="ECO:0007669"/>
    <property type="project" value="TreeGrafter"/>
</dbReference>
<comment type="subcellular location">
    <subcellularLocation>
        <location evidence="1">Secreted</location>
    </subcellularLocation>
</comment>
<dbReference type="AlphaFoldDB" id="A0A8C1PGM6"/>
<dbReference type="InterPro" id="IPR012349">
    <property type="entry name" value="Split_barrel_FMN-bd"/>
</dbReference>
<dbReference type="GO" id="GO:0005737">
    <property type="term" value="C:cytoplasm"/>
    <property type="evidence" value="ECO:0007669"/>
    <property type="project" value="UniProtKB-ARBA"/>
</dbReference>
<dbReference type="GO" id="GO:0012505">
    <property type="term" value="C:endomembrane system"/>
    <property type="evidence" value="ECO:0007669"/>
    <property type="project" value="UniProtKB-ARBA"/>
</dbReference>
<reference evidence="7" key="1">
    <citation type="submission" date="2025-08" db="UniProtKB">
        <authorList>
            <consortium name="Ensembl"/>
        </authorList>
    </citation>
    <scope>IDENTIFICATION</scope>
</reference>
<keyword evidence="8" id="KW-1185">Reference proteome</keyword>
<dbReference type="FunFam" id="2.30.110.10:FF:000004">
    <property type="entry name" value="Cellular repressor of E1A-stimulated genes 1"/>
    <property type="match status" value="1"/>
</dbReference>
<evidence type="ECO:0000313" key="7">
    <source>
        <dbReference type="Ensembl" id="ENSCCRP00010106748.1"/>
    </source>
</evidence>
<keyword evidence="4" id="KW-0732">Signal</keyword>
<reference evidence="7" key="2">
    <citation type="submission" date="2025-09" db="UniProtKB">
        <authorList>
            <consortium name="Ensembl"/>
        </authorList>
    </citation>
    <scope>IDENTIFICATION</scope>
</reference>
<evidence type="ECO:0000256" key="3">
    <source>
        <dbReference type="ARBA" id="ARBA00022525"/>
    </source>
</evidence>
<dbReference type="PANTHER" id="PTHR13343:SF21">
    <property type="entry name" value="PROTEIN CREG1"/>
    <property type="match status" value="1"/>
</dbReference>
<dbReference type="Gene3D" id="2.30.110.10">
    <property type="entry name" value="Electron Transport, Fmn-binding Protein, Chain A"/>
    <property type="match status" value="1"/>
</dbReference>
<dbReference type="InterPro" id="IPR055343">
    <property type="entry name" value="CREG_beta-barrel"/>
</dbReference>
<dbReference type="Ensembl" id="ENSCCRT00010118720.1">
    <property type="protein sequence ID" value="ENSCCRP00010106748.1"/>
    <property type="gene ID" value="ENSCCRG00010047094.1"/>
</dbReference>
<evidence type="ECO:0000256" key="1">
    <source>
        <dbReference type="ARBA" id="ARBA00004613"/>
    </source>
</evidence>
<dbReference type="PANTHER" id="PTHR13343">
    <property type="entry name" value="CREG1 PROTEIN"/>
    <property type="match status" value="1"/>
</dbReference>
<sequence length="250" mass="27536">MFIIICICHLADAFNQRSLAAGGVCRALVAALGGSLSVPPHEKVARMARFVVNKCDWASMATISTHDPVRGQPFSNAFSISDGPAGNGTGTPYLYLTHLEISVQDLQVNPQSSLSVSLAQTSYCKNHGFDPQSPLCAHIILSGSVVEVNGSDASVAKAALFSRHPEMIDWPADHNWFFAKMNITQVWVLDYFGGVKTITPEEYYRATPYQKHNGESSRPHASPFLDNVGNIKFFLYKKKHLQMILEIFSF</sequence>
<comment type="similarity">
    <text evidence="2">Belongs to the CREG family.</text>
</comment>
<evidence type="ECO:0000256" key="4">
    <source>
        <dbReference type="ARBA" id="ARBA00022729"/>
    </source>
</evidence>
<feature type="domain" description="CREG-like beta-barrel" evidence="6">
    <location>
        <begin position="39"/>
        <end position="204"/>
    </location>
</feature>
<keyword evidence="5" id="KW-0325">Glycoprotein</keyword>
<dbReference type="Pfam" id="PF13883">
    <property type="entry name" value="CREG_beta-barrel"/>
    <property type="match status" value="1"/>
</dbReference>
<organism evidence="7 8">
    <name type="scientific">Cyprinus carpio</name>
    <name type="common">Common carp</name>
    <dbReference type="NCBI Taxonomy" id="7962"/>
    <lineage>
        <taxon>Eukaryota</taxon>
        <taxon>Metazoa</taxon>
        <taxon>Chordata</taxon>
        <taxon>Craniata</taxon>
        <taxon>Vertebrata</taxon>
        <taxon>Euteleostomi</taxon>
        <taxon>Actinopterygii</taxon>
        <taxon>Neopterygii</taxon>
        <taxon>Teleostei</taxon>
        <taxon>Ostariophysi</taxon>
        <taxon>Cypriniformes</taxon>
        <taxon>Cyprinidae</taxon>
        <taxon>Cyprininae</taxon>
        <taxon>Cyprinus</taxon>
    </lineage>
</organism>
<dbReference type="SUPFAM" id="SSF50475">
    <property type="entry name" value="FMN-binding split barrel"/>
    <property type="match status" value="1"/>
</dbReference>
<evidence type="ECO:0000256" key="2">
    <source>
        <dbReference type="ARBA" id="ARBA00009230"/>
    </source>
</evidence>
<protein>
    <submittedName>
        <fullName evidence="7">Cellular repressor of E1A-stimulated genes 1</fullName>
    </submittedName>
</protein>
<accession>A0A8C1PGM6</accession>
<proteinExistence type="inferred from homology"/>
<evidence type="ECO:0000313" key="8">
    <source>
        <dbReference type="Proteomes" id="UP000694427"/>
    </source>
</evidence>
<dbReference type="Proteomes" id="UP000694427">
    <property type="component" value="Unplaced"/>
</dbReference>
<keyword evidence="3" id="KW-0964">Secreted</keyword>